<dbReference type="InterPro" id="IPR036236">
    <property type="entry name" value="Znf_C2H2_sf"/>
</dbReference>
<keyword evidence="2" id="KW-0479">Metal-binding</keyword>
<proteinExistence type="predicted"/>
<evidence type="ECO:0000256" key="5">
    <source>
        <dbReference type="PROSITE-ProRule" id="PRU00042"/>
    </source>
</evidence>
<evidence type="ECO:0000313" key="10">
    <source>
        <dbReference type="Proteomes" id="UP001634394"/>
    </source>
</evidence>
<evidence type="ECO:0000259" key="7">
    <source>
        <dbReference type="PROSITE" id="PS50002"/>
    </source>
</evidence>
<dbReference type="Gene3D" id="3.30.160.60">
    <property type="entry name" value="Classic Zinc Finger"/>
    <property type="match status" value="1"/>
</dbReference>
<dbReference type="SUPFAM" id="SSF57667">
    <property type="entry name" value="beta-beta-alpha zinc fingers"/>
    <property type="match status" value="1"/>
</dbReference>
<evidence type="ECO:0000256" key="1">
    <source>
        <dbReference type="ARBA" id="ARBA00022443"/>
    </source>
</evidence>
<keyword evidence="1 6" id="KW-0728">SH3 domain</keyword>
<dbReference type="InterPro" id="IPR013087">
    <property type="entry name" value="Znf_C2H2_type"/>
</dbReference>
<reference evidence="9 10" key="1">
    <citation type="submission" date="2024-11" db="EMBL/GenBank/DDBJ databases">
        <title>Chromosome-level genome assembly of the freshwater bivalve Anodonta woodiana.</title>
        <authorList>
            <person name="Chen X."/>
        </authorList>
    </citation>
    <scope>NUCLEOTIDE SEQUENCE [LARGE SCALE GENOMIC DNA]</scope>
    <source>
        <strain evidence="9">MN2024</strain>
        <tissue evidence="9">Gills</tissue>
    </source>
</reference>
<dbReference type="EMBL" id="JBJQND010000011">
    <property type="protein sequence ID" value="KAL3861600.1"/>
    <property type="molecule type" value="Genomic_DNA"/>
</dbReference>
<dbReference type="Gene3D" id="2.30.30.40">
    <property type="entry name" value="SH3 Domains"/>
    <property type="match status" value="1"/>
</dbReference>
<evidence type="ECO:0000256" key="6">
    <source>
        <dbReference type="PROSITE-ProRule" id="PRU00192"/>
    </source>
</evidence>
<dbReference type="Pfam" id="PF12171">
    <property type="entry name" value="zf-C2H2_jaz"/>
    <property type="match status" value="1"/>
</dbReference>
<dbReference type="SUPFAM" id="SSF50044">
    <property type="entry name" value="SH3-domain"/>
    <property type="match status" value="1"/>
</dbReference>
<comment type="caution">
    <text evidence="9">The sequence shown here is derived from an EMBL/GenBank/DDBJ whole genome shotgun (WGS) entry which is preliminary data.</text>
</comment>
<feature type="domain" description="SH3" evidence="7">
    <location>
        <begin position="43"/>
        <end position="111"/>
    </location>
</feature>
<name>A0ABD3VJJ1_SINWO</name>
<keyword evidence="3 5" id="KW-0863">Zinc-finger</keyword>
<evidence type="ECO:0000256" key="3">
    <source>
        <dbReference type="ARBA" id="ARBA00022771"/>
    </source>
</evidence>
<dbReference type="Proteomes" id="UP001634394">
    <property type="component" value="Unassembled WGS sequence"/>
</dbReference>
<dbReference type="InterPro" id="IPR022755">
    <property type="entry name" value="Znf_C2H2_jaz"/>
</dbReference>
<evidence type="ECO:0000256" key="2">
    <source>
        <dbReference type="ARBA" id="ARBA00022723"/>
    </source>
</evidence>
<dbReference type="AlphaFoldDB" id="A0ABD3VJJ1"/>
<dbReference type="InterPro" id="IPR001452">
    <property type="entry name" value="SH3_domain"/>
</dbReference>
<dbReference type="SMART" id="SM00326">
    <property type="entry name" value="SH3"/>
    <property type="match status" value="1"/>
</dbReference>
<accession>A0ABD3VJJ1</accession>
<evidence type="ECO:0000259" key="8">
    <source>
        <dbReference type="PROSITE" id="PS50157"/>
    </source>
</evidence>
<dbReference type="InterPro" id="IPR036028">
    <property type="entry name" value="SH3-like_dom_sf"/>
</dbReference>
<dbReference type="GO" id="GO:0008270">
    <property type="term" value="F:zinc ion binding"/>
    <property type="evidence" value="ECO:0007669"/>
    <property type="project" value="UniProtKB-KW"/>
</dbReference>
<feature type="domain" description="C2H2-type" evidence="8">
    <location>
        <begin position="158"/>
        <end position="187"/>
    </location>
</feature>
<dbReference type="PROSITE" id="PS50157">
    <property type="entry name" value="ZINC_FINGER_C2H2_2"/>
    <property type="match status" value="1"/>
</dbReference>
<gene>
    <name evidence="9" type="ORF">ACJMK2_007626</name>
</gene>
<keyword evidence="10" id="KW-1185">Reference proteome</keyword>
<dbReference type="PROSITE" id="PS00028">
    <property type="entry name" value="ZINC_FINGER_C2H2_1"/>
    <property type="match status" value="1"/>
</dbReference>
<organism evidence="9 10">
    <name type="scientific">Sinanodonta woodiana</name>
    <name type="common">Chinese pond mussel</name>
    <name type="synonym">Anodonta woodiana</name>
    <dbReference type="NCBI Taxonomy" id="1069815"/>
    <lineage>
        <taxon>Eukaryota</taxon>
        <taxon>Metazoa</taxon>
        <taxon>Spiralia</taxon>
        <taxon>Lophotrochozoa</taxon>
        <taxon>Mollusca</taxon>
        <taxon>Bivalvia</taxon>
        <taxon>Autobranchia</taxon>
        <taxon>Heteroconchia</taxon>
        <taxon>Palaeoheterodonta</taxon>
        <taxon>Unionida</taxon>
        <taxon>Unionoidea</taxon>
        <taxon>Unionidae</taxon>
        <taxon>Unioninae</taxon>
        <taxon>Sinanodonta</taxon>
    </lineage>
</organism>
<keyword evidence="4" id="KW-0862">Zinc</keyword>
<dbReference type="PROSITE" id="PS50002">
    <property type="entry name" value="SH3"/>
    <property type="match status" value="1"/>
</dbReference>
<sequence>MPPGQFQACKRGVFGLKNWDIPLRRPKALLGNNTYGTPDVSFKEGQKLLVKYKYDANPNSPLGNKELSVKHKDHVHFICLHPSNGHWIKVRNPEDGDEGYIPASYVMVIEEELMSLPWLHSASNSVPQEAAQWKPYKSAYISKGKEEPASSSTSSNTFYCDLCSKDFNGPIPYQVHLRSKAHNEELIAQME</sequence>
<evidence type="ECO:0000313" key="9">
    <source>
        <dbReference type="EMBL" id="KAL3861600.1"/>
    </source>
</evidence>
<evidence type="ECO:0000256" key="4">
    <source>
        <dbReference type="ARBA" id="ARBA00022833"/>
    </source>
</evidence>
<protein>
    <submittedName>
        <fullName evidence="9">Uncharacterized protein</fullName>
    </submittedName>
</protein>